<comment type="caution">
    <text evidence="1">The sequence shown here is derived from an EMBL/GenBank/DDBJ whole genome shotgun (WGS) entry which is preliminary data.</text>
</comment>
<evidence type="ECO:0000313" key="1">
    <source>
        <dbReference type="EMBL" id="KAH9556734.1"/>
    </source>
</evidence>
<sequence>MGYGNNNNAMQSVAIVPASATPRFANHTTFPRFTKTVRKRMLYRPELTNASCLVFPKQFWVQYGRKIWKSISLRRLSGEEWPVRVWSDQKLMLISAGWKLFSIKNALEVGDEIAFTLVSPTCFLVQIRDHKSGHEKTIPTTTTYSVHNRNQSLSLTHSHIHCHQHGAFSTTKIAPQQQQQHNNSMKRERS</sequence>
<proteinExistence type="predicted"/>
<organism evidence="1 2">
    <name type="scientific">Sphagnum magellanicum</name>
    <dbReference type="NCBI Taxonomy" id="128215"/>
    <lineage>
        <taxon>Eukaryota</taxon>
        <taxon>Viridiplantae</taxon>
        <taxon>Streptophyta</taxon>
        <taxon>Embryophyta</taxon>
        <taxon>Bryophyta</taxon>
        <taxon>Sphagnophytina</taxon>
        <taxon>Sphagnopsida</taxon>
        <taxon>Sphagnales</taxon>
        <taxon>Sphagnaceae</taxon>
        <taxon>Sphagnum</taxon>
    </lineage>
</organism>
<dbReference type="Proteomes" id="UP000828922">
    <property type="component" value="Linkage Group LG07"/>
</dbReference>
<dbReference type="EMBL" id="CM038913">
    <property type="protein sequence ID" value="KAH9556734.1"/>
    <property type="molecule type" value="Genomic_DNA"/>
</dbReference>
<protein>
    <submittedName>
        <fullName evidence="1">Uncharacterized protein</fullName>
    </submittedName>
</protein>
<evidence type="ECO:0000313" key="2">
    <source>
        <dbReference type="Proteomes" id="UP000828922"/>
    </source>
</evidence>
<name>A0ACB8HKM9_9BRYO</name>
<gene>
    <name evidence="1" type="ORF">CY35_07G046300</name>
</gene>
<reference evidence="2" key="1">
    <citation type="journal article" date="2022" name="New Phytol.">
        <title>Phylogenomic structure and speciation in an emerging model: the Sphagnum magellanicum complex (Bryophyta).</title>
        <authorList>
            <person name="Shaw A.J."/>
            <person name="Piatkowski B."/>
            <person name="Duffy A.M."/>
            <person name="Aguero B."/>
            <person name="Imwattana K."/>
            <person name="Nieto-Lugilde M."/>
            <person name="Healey A."/>
            <person name="Weston D.J."/>
            <person name="Patel M.N."/>
            <person name="Schmutz J."/>
            <person name="Grimwood J."/>
            <person name="Yavitt J.B."/>
            <person name="Hassel K."/>
            <person name="Stenoien H.K."/>
            <person name="Flatberg K.I."/>
            <person name="Bickford C.P."/>
            <person name="Hicks K.A."/>
        </authorList>
    </citation>
    <scope>NUCLEOTIDE SEQUENCE [LARGE SCALE GENOMIC DNA]</scope>
</reference>
<keyword evidence="2" id="KW-1185">Reference proteome</keyword>
<accession>A0ACB8HKM9</accession>